<reference evidence="2 3" key="1">
    <citation type="submission" date="2024-09" db="EMBL/GenBank/DDBJ databases">
        <authorList>
            <person name="Sun Q."/>
            <person name="Mori K."/>
        </authorList>
    </citation>
    <scope>NUCLEOTIDE SEQUENCE [LARGE SCALE GENOMIC DNA]</scope>
    <source>
        <strain evidence="2 3">TBRC 4938</strain>
    </source>
</reference>
<gene>
    <name evidence="2" type="ORF">ACFFP0_22530</name>
</gene>
<dbReference type="PANTHER" id="PTHR38011">
    <property type="entry name" value="DIHYDROFOLATE REDUCTASE FAMILY PROTEIN (AFU_ORTHOLOGUE AFUA_8G06820)"/>
    <property type="match status" value="1"/>
</dbReference>
<dbReference type="InterPro" id="IPR002734">
    <property type="entry name" value="RibDG_C"/>
</dbReference>
<sequence>MADERQDAVTGHVFIAVSVDGFIARIGGSIDWLEPASSEPSREAVSEDYGYTSFLAAMDGIVMGRGTFEKALTFGAWPYTKPVIVLSSTLSDRNLRPDLNGKVRIANLSPGELFAELSGNGWRRAYIDGGKVIQGFLRAGLIADLVMTRIPILIGDGIPLFGSLPADTHLRHIETRAFASGFVQSKYGVDPAHP</sequence>
<name>A0ABV6ALZ4_9HYPH</name>
<keyword evidence="3" id="KW-1185">Reference proteome</keyword>
<dbReference type="PANTHER" id="PTHR38011:SF11">
    <property type="entry name" value="2,5-DIAMINO-6-RIBOSYLAMINO-4(3H)-PYRIMIDINONE 5'-PHOSPHATE REDUCTASE"/>
    <property type="match status" value="1"/>
</dbReference>
<comment type="caution">
    <text evidence="2">The sequence shown here is derived from an EMBL/GenBank/DDBJ whole genome shotgun (WGS) entry which is preliminary data.</text>
</comment>
<organism evidence="2 3">
    <name type="scientific">Rhizobium puerariae</name>
    <dbReference type="NCBI Taxonomy" id="1585791"/>
    <lineage>
        <taxon>Bacteria</taxon>
        <taxon>Pseudomonadati</taxon>
        <taxon>Pseudomonadota</taxon>
        <taxon>Alphaproteobacteria</taxon>
        <taxon>Hyphomicrobiales</taxon>
        <taxon>Rhizobiaceae</taxon>
        <taxon>Rhizobium/Agrobacterium group</taxon>
        <taxon>Rhizobium</taxon>
    </lineage>
</organism>
<dbReference type="InterPro" id="IPR050765">
    <property type="entry name" value="Riboflavin_Biosynth_HTPR"/>
</dbReference>
<dbReference type="InterPro" id="IPR024072">
    <property type="entry name" value="DHFR-like_dom_sf"/>
</dbReference>
<evidence type="ECO:0000313" key="2">
    <source>
        <dbReference type="EMBL" id="MFB9951635.1"/>
    </source>
</evidence>
<dbReference type="EMBL" id="JBHMAA010000027">
    <property type="protein sequence ID" value="MFB9951635.1"/>
    <property type="molecule type" value="Genomic_DNA"/>
</dbReference>
<dbReference type="Pfam" id="PF01872">
    <property type="entry name" value="RibD_C"/>
    <property type="match status" value="1"/>
</dbReference>
<proteinExistence type="predicted"/>
<dbReference type="Proteomes" id="UP001589692">
    <property type="component" value="Unassembled WGS sequence"/>
</dbReference>
<evidence type="ECO:0000313" key="3">
    <source>
        <dbReference type="Proteomes" id="UP001589692"/>
    </source>
</evidence>
<dbReference type="SUPFAM" id="SSF53597">
    <property type="entry name" value="Dihydrofolate reductase-like"/>
    <property type="match status" value="1"/>
</dbReference>
<evidence type="ECO:0000259" key="1">
    <source>
        <dbReference type="Pfam" id="PF01872"/>
    </source>
</evidence>
<feature type="domain" description="Bacterial bifunctional deaminase-reductase C-terminal" evidence="1">
    <location>
        <begin position="13"/>
        <end position="183"/>
    </location>
</feature>
<dbReference type="RefSeq" id="WP_377264454.1">
    <property type="nucleotide sequence ID" value="NZ_JBHMAA010000027.1"/>
</dbReference>
<accession>A0ABV6ALZ4</accession>
<protein>
    <submittedName>
        <fullName evidence="2">Dihydrofolate reductase family protein</fullName>
    </submittedName>
</protein>
<dbReference type="Gene3D" id="3.40.430.10">
    <property type="entry name" value="Dihydrofolate Reductase, subunit A"/>
    <property type="match status" value="1"/>
</dbReference>